<keyword evidence="4" id="KW-1185">Reference proteome</keyword>
<dbReference type="EMBL" id="SRLO01000051">
    <property type="protein sequence ID" value="TNN80767.1"/>
    <property type="molecule type" value="Genomic_DNA"/>
</dbReference>
<evidence type="ECO:0000256" key="1">
    <source>
        <dbReference type="SAM" id="MobiDB-lite"/>
    </source>
</evidence>
<feature type="signal peptide" evidence="2">
    <location>
        <begin position="1"/>
        <end position="22"/>
    </location>
</feature>
<keyword evidence="2" id="KW-0732">Signal</keyword>
<dbReference type="Proteomes" id="UP000314294">
    <property type="component" value="Unassembled WGS sequence"/>
</dbReference>
<evidence type="ECO:0000313" key="3">
    <source>
        <dbReference type="EMBL" id="TNN80767.1"/>
    </source>
</evidence>
<feature type="chain" id="PRO_5021197342" description="Secreted protein" evidence="2">
    <location>
        <begin position="23"/>
        <end position="81"/>
    </location>
</feature>
<feature type="compositionally biased region" description="Polar residues" evidence="1">
    <location>
        <begin position="63"/>
        <end position="81"/>
    </location>
</feature>
<organism evidence="3 4">
    <name type="scientific">Liparis tanakae</name>
    <name type="common">Tanaka's snailfish</name>
    <dbReference type="NCBI Taxonomy" id="230148"/>
    <lineage>
        <taxon>Eukaryota</taxon>
        <taxon>Metazoa</taxon>
        <taxon>Chordata</taxon>
        <taxon>Craniata</taxon>
        <taxon>Vertebrata</taxon>
        <taxon>Euteleostomi</taxon>
        <taxon>Actinopterygii</taxon>
        <taxon>Neopterygii</taxon>
        <taxon>Teleostei</taxon>
        <taxon>Neoteleostei</taxon>
        <taxon>Acanthomorphata</taxon>
        <taxon>Eupercaria</taxon>
        <taxon>Perciformes</taxon>
        <taxon>Cottioidei</taxon>
        <taxon>Cottales</taxon>
        <taxon>Liparidae</taxon>
        <taxon>Liparis</taxon>
    </lineage>
</organism>
<accession>A0A4Z2ISM2</accession>
<name>A0A4Z2ISM2_9TELE</name>
<feature type="region of interest" description="Disordered" evidence="1">
    <location>
        <begin position="52"/>
        <end position="81"/>
    </location>
</feature>
<evidence type="ECO:0000256" key="2">
    <source>
        <dbReference type="SAM" id="SignalP"/>
    </source>
</evidence>
<dbReference type="OrthoDB" id="10069557at2759"/>
<evidence type="ECO:0008006" key="5">
    <source>
        <dbReference type="Google" id="ProtNLM"/>
    </source>
</evidence>
<dbReference type="AlphaFoldDB" id="A0A4Z2ISM2"/>
<reference evidence="3 4" key="1">
    <citation type="submission" date="2019-03" db="EMBL/GenBank/DDBJ databases">
        <title>First draft genome of Liparis tanakae, snailfish: a comprehensive survey of snailfish specific genes.</title>
        <authorList>
            <person name="Kim W."/>
            <person name="Song I."/>
            <person name="Jeong J.-H."/>
            <person name="Kim D."/>
            <person name="Kim S."/>
            <person name="Ryu S."/>
            <person name="Song J.Y."/>
            <person name="Lee S.K."/>
        </authorList>
    </citation>
    <scope>NUCLEOTIDE SEQUENCE [LARGE SCALE GENOMIC DNA]</scope>
    <source>
        <tissue evidence="3">Muscle</tissue>
    </source>
</reference>
<proteinExistence type="predicted"/>
<protein>
    <recommendedName>
        <fullName evidence="5">Secreted protein</fullName>
    </recommendedName>
</protein>
<evidence type="ECO:0000313" key="4">
    <source>
        <dbReference type="Proteomes" id="UP000314294"/>
    </source>
</evidence>
<sequence length="81" mass="9031">MKMRLARAVIIVACVRAPPIRAGLPGYTPRKSDMSYPLTQTRQLQWPRLVSPQETFRDREPTRTNSACSLGTDKGSTASQL</sequence>
<comment type="caution">
    <text evidence="3">The sequence shown here is derived from an EMBL/GenBank/DDBJ whole genome shotgun (WGS) entry which is preliminary data.</text>
</comment>
<gene>
    <name evidence="3" type="ORF">EYF80_009001</name>
</gene>